<protein>
    <submittedName>
        <fullName evidence="1">Uncharacterized protein</fullName>
    </submittedName>
</protein>
<name>X0SZB8_9ZZZZ</name>
<comment type="caution">
    <text evidence="1">The sequence shown here is derived from an EMBL/GenBank/DDBJ whole genome shotgun (WGS) entry which is preliminary data.</text>
</comment>
<accession>X0SZB8</accession>
<feature type="non-terminal residue" evidence="1">
    <location>
        <position position="1"/>
    </location>
</feature>
<proteinExistence type="predicted"/>
<reference evidence="1" key="1">
    <citation type="journal article" date="2014" name="Front. Microbiol.">
        <title>High frequency of phylogenetically diverse reductive dehalogenase-homologous genes in deep subseafloor sedimentary metagenomes.</title>
        <authorList>
            <person name="Kawai M."/>
            <person name="Futagami T."/>
            <person name="Toyoda A."/>
            <person name="Takaki Y."/>
            <person name="Nishi S."/>
            <person name="Hori S."/>
            <person name="Arai W."/>
            <person name="Tsubouchi T."/>
            <person name="Morono Y."/>
            <person name="Uchiyama I."/>
            <person name="Ito T."/>
            <person name="Fujiyama A."/>
            <person name="Inagaki F."/>
            <person name="Takami H."/>
        </authorList>
    </citation>
    <scope>NUCLEOTIDE SEQUENCE</scope>
    <source>
        <strain evidence="1">Expedition CK06-06</strain>
    </source>
</reference>
<evidence type="ECO:0000313" key="1">
    <source>
        <dbReference type="EMBL" id="GAF86533.1"/>
    </source>
</evidence>
<organism evidence="1">
    <name type="scientific">marine sediment metagenome</name>
    <dbReference type="NCBI Taxonomy" id="412755"/>
    <lineage>
        <taxon>unclassified sequences</taxon>
        <taxon>metagenomes</taxon>
        <taxon>ecological metagenomes</taxon>
    </lineage>
</organism>
<dbReference type="EMBL" id="BARS01018973">
    <property type="protein sequence ID" value="GAF86533.1"/>
    <property type="molecule type" value="Genomic_DNA"/>
</dbReference>
<gene>
    <name evidence="1" type="ORF">S01H1_30800</name>
</gene>
<dbReference type="AlphaFoldDB" id="X0SZB8"/>
<sequence>LLIERGPVIIPYFFGQFAAISDKFEGFDLKAFAGRTDFRNVSFKQ</sequence>